<organism evidence="11 12">
    <name type="scientific">Enterocloster lavalensis</name>
    <dbReference type="NCBI Taxonomy" id="460384"/>
    <lineage>
        <taxon>Bacteria</taxon>
        <taxon>Bacillati</taxon>
        <taxon>Bacillota</taxon>
        <taxon>Clostridia</taxon>
        <taxon>Lachnospirales</taxon>
        <taxon>Lachnospiraceae</taxon>
        <taxon>Enterocloster</taxon>
    </lineage>
</organism>
<feature type="transmembrane region" description="Helical" evidence="9">
    <location>
        <begin position="323"/>
        <end position="346"/>
    </location>
</feature>
<keyword evidence="6 9" id="KW-1133">Transmembrane helix</keyword>
<feature type="transmembrane region" description="Helical" evidence="9">
    <location>
        <begin position="269"/>
        <end position="289"/>
    </location>
</feature>
<evidence type="ECO:0000256" key="9">
    <source>
        <dbReference type="SAM" id="Phobius"/>
    </source>
</evidence>
<dbReference type="EMBL" id="FOIM01000003">
    <property type="protein sequence ID" value="SET24752.1"/>
    <property type="molecule type" value="Genomic_DNA"/>
</dbReference>
<dbReference type="InterPro" id="IPR018461">
    <property type="entry name" value="Na/H_Antiport_NhaC-like_C"/>
</dbReference>
<feature type="transmembrane region" description="Helical" evidence="9">
    <location>
        <begin position="366"/>
        <end position="396"/>
    </location>
</feature>
<feature type="transmembrane region" description="Helical" evidence="9">
    <location>
        <begin position="80"/>
        <end position="102"/>
    </location>
</feature>
<feature type="domain" description="Na+/H+ antiporter NhaC-like C-terminal" evidence="10">
    <location>
        <begin position="170"/>
        <end position="463"/>
    </location>
</feature>
<keyword evidence="3" id="KW-0050">Antiport</keyword>
<gene>
    <name evidence="11" type="ORF">SAMN05216313_103233</name>
</gene>
<feature type="transmembrane region" description="Helical" evidence="9">
    <location>
        <begin position="417"/>
        <end position="439"/>
    </location>
</feature>
<evidence type="ECO:0000256" key="5">
    <source>
        <dbReference type="ARBA" id="ARBA00022692"/>
    </source>
</evidence>
<dbReference type="GO" id="GO:0005886">
    <property type="term" value="C:plasma membrane"/>
    <property type="evidence" value="ECO:0007669"/>
    <property type="project" value="UniProtKB-SubCell"/>
</dbReference>
<keyword evidence="2" id="KW-0813">Transport</keyword>
<evidence type="ECO:0000256" key="1">
    <source>
        <dbReference type="ARBA" id="ARBA00004651"/>
    </source>
</evidence>
<evidence type="ECO:0000256" key="3">
    <source>
        <dbReference type="ARBA" id="ARBA00022449"/>
    </source>
</evidence>
<keyword evidence="4" id="KW-1003">Cell membrane</keyword>
<reference evidence="12" key="1">
    <citation type="submission" date="2016-10" db="EMBL/GenBank/DDBJ databases">
        <authorList>
            <person name="Varghese N."/>
            <person name="Submissions S."/>
        </authorList>
    </citation>
    <scope>NUCLEOTIDE SEQUENCE [LARGE SCALE GENOMIC DNA]</scope>
    <source>
        <strain evidence="12">NLAE-zl-G277</strain>
    </source>
</reference>
<evidence type="ECO:0000256" key="2">
    <source>
        <dbReference type="ARBA" id="ARBA00022448"/>
    </source>
</evidence>
<proteinExistence type="inferred from homology"/>
<dbReference type="GO" id="GO:0015297">
    <property type="term" value="F:antiporter activity"/>
    <property type="evidence" value="ECO:0007669"/>
    <property type="project" value="UniProtKB-KW"/>
</dbReference>
<protein>
    <submittedName>
        <fullName evidence="11">Transporter, NhaC family</fullName>
    </submittedName>
</protein>
<evidence type="ECO:0000256" key="8">
    <source>
        <dbReference type="ARBA" id="ARBA00038435"/>
    </source>
</evidence>
<dbReference type="Proteomes" id="UP000198508">
    <property type="component" value="Unassembled WGS sequence"/>
</dbReference>
<keyword evidence="12" id="KW-1185">Reference proteome</keyword>
<dbReference type="GeneID" id="93278490"/>
<name>A0A1I0CY06_9FIRM</name>
<dbReference type="AlphaFoldDB" id="A0A1I0CY06"/>
<evidence type="ECO:0000256" key="6">
    <source>
        <dbReference type="ARBA" id="ARBA00022989"/>
    </source>
</evidence>
<evidence type="ECO:0000313" key="11">
    <source>
        <dbReference type="EMBL" id="SET24752.1"/>
    </source>
</evidence>
<feature type="transmembrane region" description="Helical" evidence="9">
    <location>
        <begin position="47"/>
        <end position="68"/>
    </location>
</feature>
<evidence type="ECO:0000256" key="4">
    <source>
        <dbReference type="ARBA" id="ARBA00022475"/>
    </source>
</evidence>
<dbReference type="STRING" id="460384.SAMN05216313_103233"/>
<comment type="subcellular location">
    <subcellularLocation>
        <location evidence="1">Cell membrane</location>
        <topology evidence="1">Multi-pass membrane protein</topology>
    </subcellularLocation>
</comment>
<feature type="transmembrane region" description="Helical" evidence="9">
    <location>
        <begin position="147"/>
        <end position="173"/>
    </location>
</feature>
<dbReference type="InterPro" id="IPR052180">
    <property type="entry name" value="NhaC_Na-H+_Antiporter"/>
</dbReference>
<dbReference type="RefSeq" id="WP_092361154.1">
    <property type="nucleotide sequence ID" value="NZ_CABJCG010000001.1"/>
</dbReference>
<feature type="transmembrane region" description="Helical" evidence="9">
    <location>
        <begin position="20"/>
        <end position="41"/>
    </location>
</feature>
<dbReference type="PANTHER" id="PTHR33451:SF3">
    <property type="entry name" value="MALATE-2H(+)_NA(+)-LACTATE ANTIPORTER"/>
    <property type="match status" value="1"/>
</dbReference>
<feature type="transmembrane region" description="Helical" evidence="9">
    <location>
        <begin position="201"/>
        <end position="222"/>
    </location>
</feature>
<evidence type="ECO:0000313" key="12">
    <source>
        <dbReference type="Proteomes" id="UP000198508"/>
    </source>
</evidence>
<evidence type="ECO:0000256" key="7">
    <source>
        <dbReference type="ARBA" id="ARBA00023136"/>
    </source>
</evidence>
<keyword evidence="7 9" id="KW-0472">Membrane</keyword>
<sequence>MKKETKRQNDKTKPKKEATLLISVLTLAVVVAFVAAGVSVLNLDISLMLFLCWLVVAPFAAVLGYNFFELEDLAYEMAKNCIGPAAIIMAVGVMMGAFMAAGTVPTVLVAGLQVITPGLFLVTTFILCCVMSMIMGTSWGTIGTIGIAMSGVGLGLGMNPAITAGAIVGGAWFGDKMSPMSDSTNLCAAVTKTKLMDHVRYMLWTTGPAAVISIVLYGIIGFSSSANAFDSTQVAEIIGSLQGLFKIDFVAVIPLIVVIVMIIMRKSTIVSLLSGAVTAAVVAVLYQGVSLTDIGSVMYGGYSVESDNAVIASLLNRGGMSSMLSLIATFVGALGLGGILNGTGLLKPLFDALTKGVKSAKGVMVMAWFLTLICILVISTNNFAFVMVGTLFAPIFEKYNLESQNLSRILEDVGTTGSVLIPWNVGAMFVVGVLGVPTVQYAPYAYLNIFTPIISLAIAFTGFKVLRTDQ</sequence>
<feature type="transmembrane region" description="Helical" evidence="9">
    <location>
        <begin position="243"/>
        <end position="263"/>
    </location>
</feature>
<evidence type="ECO:0000259" key="10">
    <source>
        <dbReference type="Pfam" id="PF03553"/>
    </source>
</evidence>
<keyword evidence="5 9" id="KW-0812">Transmembrane</keyword>
<accession>A0A1I0CY06</accession>
<comment type="similarity">
    <text evidence="8">Belongs to the NhaC Na(+)/H(+) (TC 2.A.35) antiporter family.</text>
</comment>
<dbReference type="PANTHER" id="PTHR33451">
    <property type="entry name" value="MALATE-2H(+)/NA(+)-LACTATE ANTIPORTER"/>
    <property type="match status" value="1"/>
</dbReference>
<dbReference type="Pfam" id="PF03553">
    <property type="entry name" value="Na_H_antiporter"/>
    <property type="match status" value="1"/>
</dbReference>
<feature type="transmembrane region" description="Helical" evidence="9">
    <location>
        <begin position="114"/>
        <end position="135"/>
    </location>
</feature>
<feature type="transmembrane region" description="Helical" evidence="9">
    <location>
        <begin position="445"/>
        <end position="466"/>
    </location>
</feature>